<feature type="transmembrane region" description="Helical" evidence="8">
    <location>
        <begin position="494"/>
        <end position="513"/>
    </location>
</feature>
<feature type="transmembrane region" description="Helical" evidence="8">
    <location>
        <begin position="616"/>
        <end position="639"/>
    </location>
</feature>
<dbReference type="PANTHER" id="PTHR12308">
    <property type="entry name" value="ANOCTAMIN"/>
    <property type="match status" value="1"/>
</dbReference>
<dbReference type="GO" id="GO:0061588">
    <property type="term" value="P:calcium activated phospholipid scrambling"/>
    <property type="evidence" value="ECO:0007669"/>
    <property type="project" value="TreeGrafter"/>
</dbReference>
<keyword evidence="3" id="KW-1003">Cell membrane</keyword>
<dbReference type="GO" id="GO:0005886">
    <property type="term" value="C:plasma membrane"/>
    <property type="evidence" value="ECO:0007669"/>
    <property type="project" value="UniProtKB-SubCell"/>
</dbReference>
<comment type="caution">
    <text evidence="12">The sequence shown here is derived from an EMBL/GenBank/DDBJ whole genome shotgun (WGS) entry which is preliminary data.</text>
</comment>
<accession>A0AA40LLS5</accession>
<dbReference type="Pfam" id="PF04547">
    <property type="entry name" value="Anoctamin"/>
    <property type="match status" value="1"/>
</dbReference>
<evidence type="ECO:0000256" key="5">
    <source>
        <dbReference type="ARBA" id="ARBA00022989"/>
    </source>
</evidence>
<protein>
    <recommendedName>
        <fullName evidence="8">Anoctamin</fullName>
    </recommendedName>
</protein>
<feature type="transmembrane region" description="Helical" evidence="8">
    <location>
        <begin position="834"/>
        <end position="855"/>
    </location>
</feature>
<evidence type="ECO:0000313" key="13">
    <source>
        <dbReference type="Proteomes" id="UP001177744"/>
    </source>
</evidence>
<feature type="transmembrane region" description="Helical" evidence="8">
    <location>
        <begin position="359"/>
        <end position="392"/>
    </location>
</feature>
<feature type="compositionally biased region" description="Polar residues" evidence="9">
    <location>
        <begin position="75"/>
        <end position="85"/>
    </location>
</feature>
<gene>
    <name evidence="12" type="ORF">QTO34_002847</name>
</gene>
<evidence type="ECO:0000256" key="4">
    <source>
        <dbReference type="ARBA" id="ARBA00022692"/>
    </source>
</evidence>
<dbReference type="InterPro" id="IPR007632">
    <property type="entry name" value="Anoctamin"/>
</dbReference>
<feature type="region of interest" description="Disordered" evidence="9">
    <location>
        <begin position="977"/>
        <end position="1014"/>
    </location>
</feature>
<evidence type="ECO:0000256" key="1">
    <source>
        <dbReference type="ARBA" id="ARBA00004651"/>
    </source>
</evidence>
<organism evidence="12 13">
    <name type="scientific">Cnephaeus nilssonii</name>
    <name type="common">Northern bat</name>
    <name type="synonym">Eptesicus nilssonii</name>
    <dbReference type="NCBI Taxonomy" id="3371016"/>
    <lineage>
        <taxon>Eukaryota</taxon>
        <taxon>Metazoa</taxon>
        <taxon>Chordata</taxon>
        <taxon>Craniata</taxon>
        <taxon>Vertebrata</taxon>
        <taxon>Euteleostomi</taxon>
        <taxon>Mammalia</taxon>
        <taxon>Eutheria</taxon>
        <taxon>Laurasiatheria</taxon>
        <taxon>Chiroptera</taxon>
        <taxon>Yangochiroptera</taxon>
        <taxon>Vespertilionidae</taxon>
        <taxon>Cnephaeus</taxon>
    </lineage>
</organism>
<keyword evidence="13" id="KW-1185">Reference proteome</keyword>
<dbReference type="GO" id="GO:0046983">
    <property type="term" value="F:protein dimerization activity"/>
    <property type="evidence" value="ECO:0007669"/>
    <property type="project" value="InterPro"/>
</dbReference>
<proteinExistence type="inferred from homology"/>
<dbReference type="GO" id="GO:0005254">
    <property type="term" value="F:chloride channel activity"/>
    <property type="evidence" value="ECO:0007669"/>
    <property type="project" value="TreeGrafter"/>
</dbReference>
<evidence type="ECO:0000256" key="2">
    <source>
        <dbReference type="ARBA" id="ARBA00009671"/>
    </source>
</evidence>
<dbReference type="AlphaFoldDB" id="A0AA40LLS5"/>
<keyword evidence="5 8" id="KW-1133">Transmembrane helix</keyword>
<name>A0AA40LLS5_CNENI</name>
<evidence type="ECO:0000256" key="7">
    <source>
        <dbReference type="ARBA" id="ARBA00023180"/>
    </source>
</evidence>
<feature type="transmembrane region" description="Helical" evidence="8">
    <location>
        <begin position="787"/>
        <end position="810"/>
    </location>
</feature>
<feature type="transmembrane region" description="Helical" evidence="8">
    <location>
        <begin position="659"/>
        <end position="680"/>
    </location>
</feature>
<dbReference type="PANTHER" id="PTHR12308:SF22">
    <property type="entry name" value="ANOCTAMIN-7"/>
    <property type="match status" value="1"/>
</dbReference>
<dbReference type="Pfam" id="PF16178">
    <property type="entry name" value="Anoct_dimer"/>
    <property type="match status" value="1"/>
</dbReference>
<feature type="domain" description="Anoctamin dimerisation" evidence="11">
    <location>
        <begin position="104"/>
        <end position="348"/>
    </location>
</feature>
<evidence type="ECO:0000313" key="12">
    <source>
        <dbReference type="EMBL" id="KAK1336812.1"/>
    </source>
</evidence>
<reference evidence="12" key="1">
    <citation type="submission" date="2023-06" db="EMBL/GenBank/DDBJ databases">
        <title>Reference genome for the Northern bat (Eptesicus nilssonii), a most northern bat species.</title>
        <authorList>
            <person name="Laine V.N."/>
            <person name="Pulliainen A.T."/>
            <person name="Lilley T.M."/>
        </authorList>
    </citation>
    <scope>NUCLEOTIDE SEQUENCE</scope>
    <source>
        <strain evidence="12">BLF_Eptnil</strain>
        <tissue evidence="12">Kidney</tissue>
    </source>
</reference>
<sequence length="1014" mass="114156">MTSEASSGRSHCARWGLFDIAWAQGGSHVSCAPLYSGAHPGPGGCRSGMLRRRAPEEDSTVLIDMAPAMEKGDSYGSTANTSQPDGHQAATCRVGSPAKPQIADFVLVWEEDLRLGQQQDSATQDKRHTHMAWRETFLDNLRTAGLHVDQHHVQDEDSAVHYILLSAPWAVLCYYAEDLRLKLPLQFANLHTSPCRVASCSGVGDDPFQELPNQACNWSASLLRWLGIPNVLLEDVPDVPPECYSCQFKVSKLSRFLRSDNQDTFFTCTNRHQILFEILAKTRFGHEKKGLFGIDQLLSQGVFRAAFPLHEGPFTAPPEGLWAPGLNQRQVLFQYWARWRKWHRYQPLDHVRRYFGEKVALYFAWLGFYTGWLLPAAVVGTLVFLVGCFMVFSDTPTQELCSSADSFQMCPLCLNCPFWLLSSACALVQLRGQKSKLRVLARLASPGDCSLPGSYFWWLHHPNFCLYVHAAFPSGHVCLSPFSSVSRPALRPRGTVFFSAFMALWAVLLLEYWKRKSATLAYRWGCFDYEDIEERPRPQFAASAPTTALNPITGEEEPYFPKRSRMRRVLAGSVLVLMMVAVVVMCLVSIILYRAIMAILVSRSDNTLLAAWASRIASLTGSVVNLVFILVLSKIYVALAHILTRWEMHRTQTRFEDAFTLKVFIFQFVNFYSSPIYIGFFKGRFVGYPGSYHTLFGVRNEECAAGGCLIELAQELLVIMVGKQIINNVQEILLPKLKGWWQKFRLRSKKRKVAASAAASQTPWEADYELLPCEGLFDEYLEMVLQFGFVTIFVAACPLAPLFALLNNWVEIRLDARKFVCERRRPVAERAQDVGIWFPILAGITHLAVISNVSASGEALLLAFSSDFLPRTYYRWTRAGDLRGFVNFTLARAPPAFTTAHNRTCRYRAFREDDGHYSGTYWNLLAIRLAFVIVFEHVVFSIGRVLDLLVPDIPESVQIKVKREYYLAKQALAENEALSGTNGAKDDQPSASEESLGPQPRQPEASWASPVPSL</sequence>
<dbReference type="EMBL" id="JAULJE010000012">
    <property type="protein sequence ID" value="KAK1336812.1"/>
    <property type="molecule type" value="Genomic_DNA"/>
</dbReference>
<comment type="similarity">
    <text evidence="2 8">Belongs to the anoctamin family.</text>
</comment>
<keyword evidence="7" id="KW-0325">Glycoprotein</keyword>
<dbReference type="InterPro" id="IPR049452">
    <property type="entry name" value="Anoctamin_TM"/>
</dbReference>
<feature type="region of interest" description="Disordered" evidence="9">
    <location>
        <begin position="73"/>
        <end position="94"/>
    </location>
</feature>
<dbReference type="InterPro" id="IPR032394">
    <property type="entry name" value="Anoct_dimer"/>
</dbReference>
<evidence type="ECO:0000259" key="10">
    <source>
        <dbReference type="Pfam" id="PF04547"/>
    </source>
</evidence>
<evidence type="ECO:0000256" key="6">
    <source>
        <dbReference type="ARBA" id="ARBA00023136"/>
    </source>
</evidence>
<comment type="subcellular location">
    <subcellularLocation>
        <location evidence="1">Cell membrane</location>
        <topology evidence="1">Multi-pass membrane protein</topology>
    </subcellularLocation>
    <subcellularLocation>
        <location evidence="8">Membrane</location>
        <topology evidence="8">Multi-pass membrane protein</topology>
    </subcellularLocation>
</comment>
<evidence type="ECO:0000259" key="11">
    <source>
        <dbReference type="Pfam" id="PF16178"/>
    </source>
</evidence>
<comment type="caution">
    <text evidence="8">Lacks conserved residue(s) required for the propagation of feature annotation.</text>
</comment>
<feature type="domain" description="Anoctamin transmembrane" evidence="10">
    <location>
        <begin position="351"/>
        <end position="964"/>
    </location>
</feature>
<evidence type="ECO:0000256" key="9">
    <source>
        <dbReference type="SAM" id="MobiDB-lite"/>
    </source>
</evidence>
<keyword evidence="6 8" id="KW-0472">Membrane</keyword>
<keyword evidence="4 8" id="KW-0812">Transmembrane</keyword>
<evidence type="ECO:0000256" key="8">
    <source>
        <dbReference type="RuleBase" id="RU280814"/>
    </source>
</evidence>
<feature type="transmembrane region" description="Helical" evidence="8">
    <location>
        <begin position="569"/>
        <end position="596"/>
    </location>
</feature>
<dbReference type="Proteomes" id="UP001177744">
    <property type="component" value="Unassembled WGS sequence"/>
</dbReference>
<evidence type="ECO:0000256" key="3">
    <source>
        <dbReference type="ARBA" id="ARBA00022475"/>
    </source>
</evidence>